<dbReference type="CDD" id="cd00077">
    <property type="entry name" value="HDc"/>
    <property type="match status" value="1"/>
</dbReference>
<name>A0A7C4M0H2_UNCC3</name>
<evidence type="ECO:0000313" key="1">
    <source>
        <dbReference type="EMBL" id="HGT70768.1"/>
    </source>
</evidence>
<evidence type="ECO:0008006" key="2">
    <source>
        <dbReference type="Google" id="ProtNLM"/>
    </source>
</evidence>
<dbReference type="PANTHER" id="PTHR43155">
    <property type="entry name" value="CYCLIC DI-GMP PHOSPHODIESTERASE PA4108-RELATED"/>
    <property type="match status" value="1"/>
</dbReference>
<sequence>MPEERKESEFMNYREMDLLDKAFAIRYRLCPMIQPIAQNCGLSLRESNKAPFELEFHSFRTATLVYQVVNSTTGFSFKEKEEIFDMAIFHDIGKAQSKMIRHWASTKTLTGEEFEEMKQHISEESMIASLIHGLGIDENTFPAKNKIITTNHHYRINGRGYPVELPKEAFGVEIDENLSMVIQLIGVVDAIEAISSDLRLYRHRHGVREKRQPVTWWKLTLKERSNLLDAIERVTKEACEGFFDKDLVSMVSHCFINKQPKDPWFLPEVIGNYLSARD</sequence>
<protein>
    <recommendedName>
        <fullName evidence="2">HD domain-containing protein</fullName>
    </recommendedName>
</protein>
<dbReference type="EMBL" id="DSYQ01000002">
    <property type="protein sequence ID" value="HGT70768.1"/>
    <property type="molecule type" value="Genomic_DNA"/>
</dbReference>
<dbReference type="SUPFAM" id="SSF109604">
    <property type="entry name" value="HD-domain/PDEase-like"/>
    <property type="match status" value="1"/>
</dbReference>
<dbReference type="PANTHER" id="PTHR43155:SF2">
    <property type="entry name" value="CYCLIC DI-GMP PHOSPHODIESTERASE PA4108"/>
    <property type="match status" value="1"/>
</dbReference>
<accession>A0A7C4M0H2</accession>
<proteinExistence type="predicted"/>
<dbReference type="InterPro" id="IPR003607">
    <property type="entry name" value="HD/PDEase_dom"/>
</dbReference>
<organism evidence="1">
    <name type="scientific">candidate division CPR3 bacterium</name>
    <dbReference type="NCBI Taxonomy" id="2268181"/>
    <lineage>
        <taxon>Bacteria</taxon>
        <taxon>Bacteria division CPR3</taxon>
    </lineage>
</organism>
<dbReference type="Gene3D" id="1.10.3210.10">
    <property type="entry name" value="Hypothetical protein af1432"/>
    <property type="match status" value="1"/>
</dbReference>
<reference evidence="1" key="1">
    <citation type="journal article" date="2020" name="mSystems">
        <title>Genome- and Community-Level Interaction Insights into Carbon Utilization and Element Cycling Functions of Hydrothermarchaeota in Hydrothermal Sediment.</title>
        <authorList>
            <person name="Zhou Z."/>
            <person name="Liu Y."/>
            <person name="Xu W."/>
            <person name="Pan J."/>
            <person name="Luo Z.H."/>
            <person name="Li M."/>
        </authorList>
    </citation>
    <scope>NUCLEOTIDE SEQUENCE [LARGE SCALE GENOMIC DNA]</scope>
    <source>
        <strain evidence="1">SpSt-579</strain>
    </source>
</reference>
<comment type="caution">
    <text evidence="1">The sequence shown here is derived from an EMBL/GenBank/DDBJ whole genome shotgun (WGS) entry which is preliminary data.</text>
</comment>
<dbReference type="AlphaFoldDB" id="A0A7C4M0H2"/>
<gene>
    <name evidence="1" type="ORF">ENT43_00730</name>
</gene>